<gene>
    <name evidence="2" type="ORF">RADP37_05232</name>
</gene>
<evidence type="ECO:0000313" key="2">
    <source>
        <dbReference type="EMBL" id="AWV20168.1"/>
    </source>
</evidence>
<feature type="region of interest" description="Disordered" evidence="1">
    <location>
        <begin position="1"/>
        <end position="36"/>
    </location>
</feature>
<feature type="region of interest" description="Disordered" evidence="1">
    <location>
        <begin position="55"/>
        <end position="75"/>
    </location>
</feature>
<reference evidence="2" key="1">
    <citation type="submission" date="2017-12" db="EMBL/GenBank/DDBJ databases">
        <authorList>
            <person name="Martens C."/>
            <person name="Dahlstrom E."/>
            <person name="Barbian K."/>
            <person name="Sykora L."/>
            <person name="Ricklefs S."/>
            <person name="Bruno D."/>
            <person name="Anzick I."/>
            <person name="Myles I."/>
            <person name="Datta S.K."/>
        </authorList>
    </citation>
    <scope>NUCLEOTIDE SEQUENCE</scope>
    <source>
        <strain evidence="2">AD2</strain>
        <plasmid evidence="2">p2-AD2</plasmid>
    </source>
</reference>
<evidence type="ECO:0000256" key="1">
    <source>
        <dbReference type="SAM" id="MobiDB-lite"/>
    </source>
</evidence>
<organism evidence="2">
    <name type="scientific">Roseomonas mucosa</name>
    <dbReference type="NCBI Taxonomy" id="207340"/>
    <lineage>
        <taxon>Bacteria</taxon>
        <taxon>Pseudomonadati</taxon>
        <taxon>Pseudomonadota</taxon>
        <taxon>Alphaproteobacteria</taxon>
        <taxon>Acetobacterales</taxon>
        <taxon>Roseomonadaceae</taxon>
        <taxon>Roseomonas</taxon>
    </lineage>
</organism>
<proteinExistence type="predicted"/>
<feature type="compositionally biased region" description="Basic residues" evidence="1">
    <location>
        <begin position="63"/>
        <end position="75"/>
    </location>
</feature>
<geneLocation type="plasmid" evidence="2">
    <name>p2-AD2</name>
</geneLocation>
<sequence length="75" mass="8254">MGNTTTTDPRSRRNRVGRRGGQLLTRALGSSNTSACPLTCSRCPSSRMVSPYARMEAVPAGSSRHRHPHTRYQPD</sequence>
<keyword evidence="2" id="KW-0614">Plasmid</keyword>
<name>A0A4Y1MQF8_9PROT</name>
<dbReference type="EMBL" id="CP025187">
    <property type="protein sequence ID" value="AWV20168.1"/>
    <property type="molecule type" value="Genomic_DNA"/>
</dbReference>
<dbReference type="AlphaFoldDB" id="A0A4Y1MQF8"/>
<accession>A0A4Y1MQF8</accession>
<protein>
    <submittedName>
        <fullName evidence="2">Uncharacterized protein</fullName>
    </submittedName>
</protein>